<feature type="compositionally biased region" description="Basic and acidic residues" evidence="1">
    <location>
        <begin position="118"/>
        <end position="127"/>
    </location>
</feature>
<evidence type="ECO:0000313" key="2">
    <source>
        <dbReference type="EMBL" id="KIK47426.1"/>
    </source>
</evidence>
<feature type="compositionally biased region" description="Basic residues" evidence="1">
    <location>
        <begin position="107"/>
        <end position="117"/>
    </location>
</feature>
<feature type="region of interest" description="Disordered" evidence="1">
    <location>
        <begin position="74"/>
        <end position="127"/>
    </location>
</feature>
<keyword evidence="3" id="KW-1185">Reference proteome</keyword>
<accession>A0A0D0B0C0</accession>
<sequence>MYSTDDDCVASHHNTTDQTAALTHTSNCGRHGCATVFVYSGATDWPTVNRAVNEHYLVCKGGIRGLEFSYPPSNTYSTPKMPSPPQLAPESLGSDDSHHNNFVIAGHSKRTGRKSKRNRNEGERKEYLENDEYTDDVRPKSVKCRGCGGVICLDNRYRYYPGLWDRHRDLCRGILRLEPWEKTVLLRRIQNKLPALLG</sequence>
<protein>
    <submittedName>
        <fullName evidence="2">Uncharacterized protein</fullName>
    </submittedName>
</protein>
<name>A0A0D0B0C0_9AGAM</name>
<reference evidence="3" key="2">
    <citation type="submission" date="2015-01" db="EMBL/GenBank/DDBJ databases">
        <title>Evolutionary Origins and Diversification of the Mycorrhizal Mutualists.</title>
        <authorList>
            <consortium name="DOE Joint Genome Institute"/>
            <consortium name="Mycorrhizal Genomics Consortium"/>
            <person name="Kohler A."/>
            <person name="Kuo A."/>
            <person name="Nagy L.G."/>
            <person name="Floudas D."/>
            <person name="Copeland A."/>
            <person name="Barry K.W."/>
            <person name="Cichocki N."/>
            <person name="Veneault-Fourrey C."/>
            <person name="LaButti K."/>
            <person name="Lindquist E.A."/>
            <person name="Lipzen A."/>
            <person name="Lundell T."/>
            <person name="Morin E."/>
            <person name="Murat C."/>
            <person name="Riley R."/>
            <person name="Ohm R."/>
            <person name="Sun H."/>
            <person name="Tunlid A."/>
            <person name="Henrissat B."/>
            <person name="Grigoriev I.V."/>
            <person name="Hibbett D.S."/>
            <person name="Martin F."/>
        </authorList>
    </citation>
    <scope>NUCLEOTIDE SEQUENCE [LARGE SCALE GENOMIC DNA]</scope>
    <source>
        <strain evidence="3">UH-Slu-Lm8-n1</strain>
    </source>
</reference>
<evidence type="ECO:0000313" key="3">
    <source>
        <dbReference type="Proteomes" id="UP000054485"/>
    </source>
</evidence>
<organism evidence="2 3">
    <name type="scientific">Suillus luteus UH-Slu-Lm8-n1</name>
    <dbReference type="NCBI Taxonomy" id="930992"/>
    <lineage>
        <taxon>Eukaryota</taxon>
        <taxon>Fungi</taxon>
        <taxon>Dikarya</taxon>
        <taxon>Basidiomycota</taxon>
        <taxon>Agaricomycotina</taxon>
        <taxon>Agaricomycetes</taxon>
        <taxon>Agaricomycetidae</taxon>
        <taxon>Boletales</taxon>
        <taxon>Suillineae</taxon>
        <taxon>Suillaceae</taxon>
        <taxon>Suillus</taxon>
    </lineage>
</organism>
<reference evidence="2 3" key="1">
    <citation type="submission" date="2014-04" db="EMBL/GenBank/DDBJ databases">
        <authorList>
            <consortium name="DOE Joint Genome Institute"/>
            <person name="Kuo A."/>
            <person name="Ruytinx J."/>
            <person name="Rineau F."/>
            <person name="Colpaert J."/>
            <person name="Kohler A."/>
            <person name="Nagy L.G."/>
            <person name="Floudas D."/>
            <person name="Copeland A."/>
            <person name="Barry K.W."/>
            <person name="Cichocki N."/>
            <person name="Veneault-Fourrey C."/>
            <person name="LaButti K."/>
            <person name="Lindquist E.A."/>
            <person name="Lipzen A."/>
            <person name="Lundell T."/>
            <person name="Morin E."/>
            <person name="Murat C."/>
            <person name="Sun H."/>
            <person name="Tunlid A."/>
            <person name="Henrissat B."/>
            <person name="Grigoriev I.V."/>
            <person name="Hibbett D.S."/>
            <person name="Martin F."/>
            <person name="Nordberg H.P."/>
            <person name="Cantor M.N."/>
            <person name="Hua S.X."/>
        </authorList>
    </citation>
    <scope>NUCLEOTIDE SEQUENCE [LARGE SCALE GENOMIC DNA]</scope>
    <source>
        <strain evidence="2 3">UH-Slu-Lm8-n1</strain>
    </source>
</reference>
<dbReference type="InParanoid" id="A0A0D0B0C0"/>
<dbReference type="AlphaFoldDB" id="A0A0D0B0C0"/>
<dbReference type="HOGENOM" id="CLU_083407_0_0_1"/>
<dbReference type="EMBL" id="KN835147">
    <property type="protein sequence ID" value="KIK47426.1"/>
    <property type="molecule type" value="Genomic_DNA"/>
</dbReference>
<dbReference type="OrthoDB" id="2855464at2759"/>
<gene>
    <name evidence="2" type="ORF">CY34DRAFT_799378</name>
</gene>
<dbReference type="Proteomes" id="UP000054485">
    <property type="component" value="Unassembled WGS sequence"/>
</dbReference>
<proteinExistence type="predicted"/>
<evidence type="ECO:0000256" key="1">
    <source>
        <dbReference type="SAM" id="MobiDB-lite"/>
    </source>
</evidence>